<evidence type="ECO:0000313" key="3">
    <source>
        <dbReference type="Proteomes" id="UP000646211"/>
    </source>
</evidence>
<sequence length="128" mass="14754">MTQIIIGISTALLQILIFEYFKQFDKKIIYGLTLAVIGFLYVGFTWTNIQALLIAAIQAIAFLMISYYGITKSTYILAIGYFMHGFWDIAYNLWQDASLIPPHYDWFCLSVDFTVGIYLLILKQKTKV</sequence>
<gene>
    <name evidence="2" type="ORF">IR213_11055</name>
</gene>
<keyword evidence="1" id="KW-1133">Transmembrane helix</keyword>
<keyword evidence="3" id="KW-1185">Reference proteome</keyword>
<dbReference type="AlphaFoldDB" id="A0A930XWF5"/>
<evidence type="ECO:0000256" key="1">
    <source>
        <dbReference type="SAM" id="Phobius"/>
    </source>
</evidence>
<protein>
    <submittedName>
        <fullName evidence="2">Uncharacterized protein</fullName>
    </submittedName>
</protein>
<dbReference type="Proteomes" id="UP000646211">
    <property type="component" value="Unassembled WGS sequence"/>
</dbReference>
<name>A0A930XWF5_9FLAO</name>
<dbReference type="Pfam" id="PF19473">
    <property type="entry name" value="DUF6010"/>
    <property type="match status" value="1"/>
</dbReference>
<feature type="transmembrane region" description="Helical" evidence="1">
    <location>
        <begin position="28"/>
        <end position="46"/>
    </location>
</feature>
<dbReference type="InterPro" id="IPR046052">
    <property type="entry name" value="DUF6010"/>
</dbReference>
<keyword evidence="1" id="KW-0812">Transmembrane</keyword>
<organism evidence="2 3">
    <name type="scientific">Flavobacterium soyangense</name>
    <dbReference type="NCBI Taxonomy" id="2023265"/>
    <lineage>
        <taxon>Bacteria</taxon>
        <taxon>Pseudomonadati</taxon>
        <taxon>Bacteroidota</taxon>
        <taxon>Flavobacteriia</taxon>
        <taxon>Flavobacteriales</taxon>
        <taxon>Flavobacteriaceae</taxon>
        <taxon>Flavobacterium</taxon>
    </lineage>
</organism>
<comment type="caution">
    <text evidence="2">The sequence shown here is derived from an EMBL/GenBank/DDBJ whole genome shotgun (WGS) entry which is preliminary data.</text>
</comment>
<dbReference type="EMBL" id="JADHEC010000024">
    <property type="protein sequence ID" value="MBF2709127.1"/>
    <property type="molecule type" value="Genomic_DNA"/>
</dbReference>
<dbReference type="RefSeq" id="WP_194312381.1">
    <property type="nucleotide sequence ID" value="NZ_JADHEC010000024.1"/>
</dbReference>
<keyword evidence="1" id="KW-0472">Membrane</keyword>
<evidence type="ECO:0000313" key="2">
    <source>
        <dbReference type="EMBL" id="MBF2709127.1"/>
    </source>
</evidence>
<feature type="transmembrane region" description="Helical" evidence="1">
    <location>
        <begin position="75"/>
        <end position="94"/>
    </location>
</feature>
<proteinExistence type="predicted"/>
<accession>A0A930XWF5</accession>
<feature type="transmembrane region" description="Helical" evidence="1">
    <location>
        <begin position="6"/>
        <end position="21"/>
    </location>
</feature>
<reference evidence="2" key="1">
    <citation type="submission" date="2020-11" db="EMBL/GenBank/DDBJ databases">
        <title>Genome of Flavobacterium soyangense.</title>
        <authorList>
            <person name="Liu Q."/>
            <person name="Xin Y.-H."/>
        </authorList>
    </citation>
    <scope>NUCLEOTIDE SEQUENCE</scope>
    <source>
        <strain evidence="2">CGMCC 1.13493</strain>
    </source>
</reference>
<feature type="transmembrane region" description="Helical" evidence="1">
    <location>
        <begin position="52"/>
        <end position="70"/>
    </location>
</feature>
<feature type="transmembrane region" description="Helical" evidence="1">
    <location>
        <begin position="106"/>
        <end position="122"/>
    </location>
</feature>